<dbReference type="PATRIC" id="fig|1079.6.peg.269"/>
<feature type="active site" description="Acyl-ester intermediate" evidence="7">
    <location>
        <position position="58"/>
    </location>
</feature>
<feature type="binding site" evidence="8">
    <location>
        <position position="220"/>
    </location>
    <ligand>
        <name>substrate</name>
    </ligand>
</feature>
<dbReference type="SUPFAM" id="SSF56601">
    <property type="entry name" value="beta-lactamase/transpeptidase-like"/>
    <property type="match status" value="1"/>
</dbReference>
<feature type="active site" evidence="7">
    <location>
        <position position="118"/>
    </location>
</feature>
<evidence type="ECO:0000256" key="9">
    <source>
        <dbReference type="RuleBase" id="RU004016"/>
    </source>
</evidence>
<dbReference type="PANTHER" id="PTHR21581">
    <property type="entry name" value="D-ALANYL-D-ALANINE CARBOXYPEPTIDASE"/>
    <property type="match status" value="1"/>
</dbReference>
<proteinExistence type="inferred from homology"/>
<reference evidence="13" key="1">
    <citation type="journal article" date="2015" name="Genome Announc.">
        <title>Complete Genome Sequence of the Bacteriochlorophyll b-Producing Photosynthetic Bacterium Blastochloris viridis.</title>
        <authorList>
            <person name="Tsukatani Y."/>
            <person name="Hirose Y."/>
            <person name="Harada J."/>
            <person name="Misawa N."/>
            <person name="Mori K."/>
            <person name="Inoue K."/>
            <person name="Tamiaki H."/>
        </authorList>
    </citation>
    <scope>NUCLEOTIDE SEQUENCE [LARGE SCALE GENOMIC DNA]</scope>
    <source>
        <strain evidence="13">DSM 133</strain>
    </source>
</reference>
<dbReference type="GO" id="GO:0009002">
    <property type="term" value="F:serine-type D-Ala-D-Ala carboxypeptidase activity"/>
    <property type="evidence" value="ECO:0007669"/>
    <property type="project" value="InterPro"/>
</dbReference>
<evidence type="ECO:0000256" key="7">
    <source>
        <dbReference type="PIRSR" id="PIRSR618044-1"/>
    </source>
</evidence>
<dbReference type="RefSeq" id="WP_082416541.1">
    <property type="nucleotide sequence ID" value="NZ_CP012946.1"/>
</dbReference>
<keyword evidence="13" id="KW-0645">Protease</keyword>
<dbReference type="EMBL" id="AP014854">
    <property type="protein sequence ID" value="BAR98669.1"/>
    <property type="molecule type" value="Genomic_DNA"/>
</dbReference>
<name>A0A182CZR5_BLAVI</name>
<gene>
    <name evidence="13" type="ORF">BV133_1076</name>
</gene>
<dbReference type="InterPro" id="IPR001967">
    <property type="entry name" value="Peptidase_S11_N"/>
</dbReference>
<dbReference type="PANTHER" id="PTHR21581:SF6">
    <property type="entry name" value="TRAFFICKING PROTEIN PARTICLE COMPLEX SUBUNIT 12"/>
    <property type="match status" value="1"/>
</dbReference>
<evidence type="ECO:0000256" key="4">
    <source>
        <dbReference type="ARBA" id="ARBA00022960"/>
    </source>
</evidence>
<evidence type="ECO:0000256" key="8">
    <source>
        <dbReference type="PIRSR" id="PIRSR618044-2"/>
    </source>
</evidence>
<evidence type="ECO:0000256" key="3">
    <source>
        <dbReference type="ARBA" id="ARBA00022801"/>
    </source>
</evidence>
<feature type="region of interest" description="Disordered" evidence="10">
    <location>
        <begin position="408"/>
        <end position="441"/>
    </location>
</feature>
<dbReference type="AlphaFoldDB" id="A0A182CZR5"/>
<dbReference type="InterPro" id="IPR012338">
    <property type="entry name" value="Beta-lactam/transpept-like"/>
</dbReference>
<dbReference type="GO" id="GO:0071555">
    <property type="term" value="P:cell wall organization"/>
    <property type="evidence" value="ECO:0007669"/>
    <property type="project" value="UniProtKB-KW"/>
</dbReference>
<protein>
    <submittedName>
        <fullName evidence="13">D-alanyl-D-alanine carboxypeptidase</fullName>
    </submittedName>
</protein>
<sequence length="441" mass="45683">MLPTVWFDSAVWRRGLAGLGLAVAVATQATAAPTLLVDAHSGEVLFQREAGRPWYPASVTKLMTTYVALSEMRAGHVRPETLITFSANAEAQDPSKMGFKAGTQLTLENALRMLMVKSANDVAVTIAENLGGSVEGFAAQMNAHAQRLGMTGSHFANPHGLPNPEQFTTARDMAVLARALIRDFPEAEALFRLPAIKLGKIKMRNHNGLLHRYDGADGMKTGFICASGFNVVATATRGGRRLIAVVFGGATANDRNETAAALFERGFQPSFSFFASSPPRLDQLDNVASEPGDMRDVVCGKGRKRATENDDDGPAAAASNSDPDGIYAAVRVDRPTPSQTAAARPSLLGPVVLGDAVPVYLGPARGDTLLAGIAPGGSGGAVQVAVPRRIAPTAIPVTAGVAGGRGLGSSAGAVSSPSGGNAYAPASVGATVPLPPPRPRF</sequence>
<dbReference type="KEGG" id="bvr:BVIR_255"/>
<evidence type="ECO:0000256" key="5">
    <source>
        <dbReference type="ARBA" id="ARBA00022984"/>
    </source>
</evidence>
<dbReference type="GO" id="GO:0008360">
    <property type="term" value="P:regulation of cell shape"/>
    <property type="evidence" value="ECO:0007669"/>
    <property type="project" value="UniProtKB-KW"/>
</dbReference>
<feature type="active site" description="Proton acceptor" evidence="7">
    <location>
        <position position="61"/>
    </location>
</feature>
<keyword evidence="5" id="KW-0573">Peptidoglycan synthesis</keyword>
<dbReference type="InterPro" id="IPR018044">
    <property type="entry name" value="Peptidase_S11"/>
</dbReference>
<dbReference type="GO" id="GO:0006508">
    <property type="term" value="P:proteolysis"/>
    <property type="evidence" value="ECO:0007669"/>
    <property type="project" value="InterPro"/>
</dbReference>
<keyword evidence="4" id="KW-0133">Cell shape</keyword>
<evidence type="ECO:0000259" key="12">
    <source>
        <dbReference type="Pfam" id="PF00768"/>
    </source>
</evidence>
<evidence type="ECO:0000256" key="6">
    <source>
        <dbReference type="ARBA" id="ARBA00023316"/>
    </source>
</evidence>
<evidence type="ECO:0000256" key="2">
    <source>
        <dbReference type="ARBA" id="ARBA00022729"/>
    </source>
</evidence>
<comment type="similarity">
    <text evidence="1 9">Belongs to the peptidase S11 family.</text>
</comment>
<accession>A0A182CZR5</accession>
<keyword evidence="6" id="KW-0961">Cell wall biogenesis/degradation</keyword>
<feature type="chain" id="PRO_5008116222" evidence="11">
    <location>
        <begin position="32"/>
        <end position="441"/>
    </location>
</feature>
<dbReference type="PRINTS" id="PR00725">
    <property type="entry name" value="DADACBPTASE1"/>
</dbReference>
<keyword evidence="3" id="KW-0378">Hydrolase</keyword>
<keyword evidence="2 11" id="KW-0732">Signal</keyword>
<feature type="signal peptide" evidence="11">
    <location>
        <begin position="1"/>
        <end position="31"/>
    </location>
</feature>
<evidence type="ECO:0000313" key="13">
    <source>
        <dbReference type="EMBL" id="BAR98669.1"/>
    </source>
</evidence>
<organism evidence="13">
    <name type="scientific">Blastochloris viridis</name>
    <name type="common">Rhodopseudomonas viridis</name>
    <dbReference type="NCBI Taxonomy" id="1079"/>
    <lineage>
        <taxon>Bacteria</taxon>
        <taxon>Pseudomonadati</taxon>
        <taxon>Pseudomonadota</taxon>
        <taxon>Alphaproteobacteria</taxon>
        <taxon>Hyphomicrobiales</taxon>
        <taxon>Blastochloridaceae</taxon>
        <taxon>Blastochloris</taxon>
    </lineage>
</organism>
<evidence type="ECO:0000256" key="10">
    <source>
        <dbReference type="SAM" id="MobiDB-lite"/>
    </source>
</evidence>
<feature type="domain" description="Peptidase S11 D-alanyl-D-alanine carboxypeptidase A N-terminal" evidence="12">
    <location>
        <begin position="27"/>
        <end position="250"/>
    </location>
</feature>
<dbReference type="Gene3D" id="3.40.710.10">
    <property type="entry name" value="DD-peptidase/beta-lactamase superfamily"/>
    <property type="match status" value="1"/>
</dbReference>
<evidence type="ECO:0000256" key="1">
    <source>
        <dbReference type="ARBA" id="ARBA00007164"/>
    </source>
</evidence>
<keyword evidence="13" id="KW-0121">Carboxypeptidase</keyword>
<dbReference type="Pfam" id="PF00768">
    <property type="entry name" value="Peptidase_S11"/>
    <property type="match status" value="1"/>
</dbReference>
<feature type="compositionally biased region" description="Low complexity" evidence="10">
    <location>
        <begin position="410"/>
        <end position="422"/>
    </location>
</feature>
<dbReference type="GO" id="GO:0009252">
    <property type="term" value="P:peptidoglycan biosynthetic process"/>
    <property type="evidence" value="ECO:0007669"/>
    <property type="project" value="UniProtKB-KW"/>
</dbReference>
<evidence type="ECO:0000256" key="11">
    <source>
        <dbReference type="SAM" id="SignalP"/>
    </source>
</evidence>
<feature type="region of interest" description="Disordered" evidence="10">
    <location>
        <begin position="302"/>
        <end position="324"/>
    </location>
</feature>